<keyword evidence="2" id="KW-1185">Reference proteome</keyword>
<name>A0A3M0A7V4_9BACT</name>
<dbReference type="RefSeq" id="WP_170141526.1">
    <property type="nucleotide sequence ID" value="NZ_REFI01000007.1"/>
</dbReference>
<feature type="non-terminal residue" evidence="1">
    <location>
        <position position="1"/>
    </location>
</feature>
<evidence type="ECO:0000313" key="2">
    <source>
        <dbReference type="Proteomes" id="UP000267246"/>
    </source>
</evidence>
<reference evidence="1 2" key="1">
    <citation type="submission" date="2018-10" db="EMBL/GenBank/DDBJ databases">
        <title>Genomic Encyclopedia of Archaeal and Bacterial Type Strains, Phase II (KMG-II): from individual species to whole genera.</title>
        <authorList>
            <person name="Goeker M."/>
        </authorList>
    </citation>
    <scope>NUCLEOTIDE SEQUENCE [LARGE SCALE GENOMIC DNA]</scope>
    <source>
        <strain evidence="1 2">ATCC 29870</strain>
    </source>
</reference>
<protein>
    <submittedName>
        <fullName evidence="1">Uncharacterized protein</fullName>
    </submittedName>
</protein>
<comment type="caution">
    <text evidence="1">The sequence shown here is derived from an EMBL/GenBank/DDBJ whole genome shotgun (WGS) entry which is preliminary data.</text>
</comment>
<proteinExistence type="predicted"/>
<sequence>QRNLEIKALKESQRNVFKEEKSKLINQANDEIEKIKSTWKEKRKALKESLMKDENQTAFLEYMNAKIALMPKKEEL</sequence>
<dbReference type="AlphaFoldDB" id="A0A3M0A7V4"/>
<accession>A0A3M0A7V4</accession>
<organism evidence="1 2">
    <name type="scientific">Metamycoplasma subdolum</name>
    <dbReference type="NCBI Taxonomy" id="92407"/>
    <lineage>
        <taxon>Bacteria</taxon>
        <taxon>Bacillati</taxon>
        <taxon>Mycoplasmatota</taxon>
        <taxon>Mycoplasmoidales</taxon>
        <taxon>Metamycoplasmataceae</taxon>
        <taxon>Metamycoplasma</taxon>
    </lineage>
</organism>
<evidence type="ECO:0000313" key="1">
    <source>
        <dbReference type="EMBL" id="RMA78555.1"/>
    </source>
</evidence>
<dbReference type="Proteomes" id="UP000267246">
    <property type="component" value="Unassembled WGS sequence"/>
</dbReference>
<gene>
    <name evidence="1" type="ORF">JN00_0385</name>
</gene>
<dbReference type="EMBL" id="REFI01000007">
    <property type="protein sequence ID" value="RMA78555.1"/>
    <property type="molecule type" value="Genomic_DNA"/>
</dbReference>